<comment type="subcellular location">
    <subcellularLocation>
        <location evidence="2">Cell membrane</location>
    </subcellularLocation>
    <subcellularLocation>
        <location evidence="1">Membrane</location>
        <topology evidence="1">Multi-pass membrane protein</topology>
    </subcellularLocation>
</comment>
<dbReference type="NCBIfam" id="TIGR00860">
    <property type="entry name" value="LIC"/>
    <property type="match status" value="1"/>
</dbReference>
<evidence type="ECO:0000259" key="13">
    <source>
        <dbReference type="Pfam" id="PF02932"/>
    </source>
</evidence>
<evidence type="ECO:0000256" key="1">
    <source>
        <dbReference type="ARBA" id="ARBA00004141"/>
    </source>
</evidence>
<gene>
    <name evidence="14" type="ORF">APHIGO_LOCUS8727</name>
</gene>
<dbReference type="GO" id="GO:0004888">
    <property type="term" value="F:transmembrane signaling receptor activity"/>
    <property type="evidence" value="ECO:0007669"/>
    <property type="project" value="InterPro"/>
</dbReference>
<dbReference type="PRINTS" id="PR00253">
    <property type="entry name" value="GABAARECEPTR"/>
</dbReference>
<feature type="domain" description="Neurotransmitter-gated ion-channel ligand-binding" evidence="12">
    <location>
        <begin position="128"/>
        <end position="325"/>
    </location>
</feature>
<organism evidence="14 15">
    <name type="scientific">Aphis gossypii</name>
    <name type="common">Cotton aphid</name>
    <dbReference type="NCBI Taxonomy" id="80765"/>
    <lineage>
        <taxon>Eukaryota</taxon>
        <taxon>Metazoa</taxon>
        <taxon>Ecdysozoa</taxon>
        <taxon>Arthropoda</taxon>
        <taxon>Hexapoda</taxon>
        <taxon>Insecta</taxon>
        <taxon>Pterygota</taxon>
        <taxon>Neoptera</taxon>
        <taxon>Paraneoptera</taxon>
        <taxon>Hemiptera</taxon>
        <taxon>Sternorrhyncha</taxon>
        <taxon>Aphidomorpha</taxon>
        <taxon>Aphidoidea</taxon>
        <taxon>Aphididae</taxon>
        <taxon>Aphidini</taxon>
        <taxon>Aphis</taxon>
        <taxon>Aphis</taxon>
    </lineage>
</organism>
<keyword evidence="3 11" id="KW-0813">Transport</keyword>
<accession>A0A9P0J8C3</accession>
<reference evidence="14" key="1">
    <citation type="submission" date="2022-02" db="EMBL/GenBank/DDBJ databases">
        <authorList>
            <person name="King R."/>
        </authorList>
    </citation>
    <scope>NUCLEOTIDE SEQUENCE</scope>
</reference>
<evidence type="ECO:0000259" key="12">
    <source>
        <dbReference type="Pfam" id="PF02931"/>
    </source>
</evidence>
<dbReference type="FunFam" id="2.70.170.10:FF:000024">
    <property type="entry name" value="Histamine-gated chloride channel subunit"/>
    <property type="match status" value="1"/>
</dbReference>
<protein>
    <recommendedName>
        <fullName evidence="16">Glycine receptor subunit alpha-4</fullName>
    </recommendedName>
</protein>
<keyword evidence="7 11" id="KW-1133">Transmembrane helix</keyword>
<feature type="transmembrane region" description="Helical" evidence="11">
    <location>
        <begin position="329"/>
        <end position="350"/>
    </location>
</feature>
<dbReference type="InterPro" id="IPR006029">
    <property type="entry name" value="Neurotrans-gated_channel_TM"/>
</dbReference>
<keyword evidence="10 11" id="KW-0407">Ion channel</keyword>
<comment type="caution">
    <text evidence="11">Lacks conserved residue(s) required for the propagation of feature annotation.</text>
</comment>
<dbReference type="PRINTS" id="PR00252">
    <property type="entry name" value="NRIONCHANNEL"/>
</dbReference>
<sequence length="496" mass="56901">MAKHCRNIGGDRCTLLTNLVPVIEQLERPQEFGAGDGGGGGVAMYDPDWIPVPAVPPLPRNFTGDTEKQIEYLTWRLCVRDRRQNFYYKLDQDSPRSPLSDQSDIAESDNVVFETSLSLTDILPINPKNYDKNRAPKVQGQPTIVYFHVTVLSLDSINEESMTYVADIFLAQSWRDQRLRLPENMSEDYRILDVEWLHDIWRPDCFFKNAKKVTFHEMSIPNHYLWLYHDKTLLYMSKLTLVLSCAMKFESYPHDTQICSMMIESLSHTTHDLVFIWNMTDPLVVNPDIELPQLDISNNITTDCTIEYSTGNFTCLAVMFNLRRRLGYHLFHTYIPSALIVVMSWISFWIKPEAIPARVTLGVTSLLTLATQNTQSQQSLPPVSYVKAIDIWMSSCSIFVFLSLMEFAVVNNYMGPVATKVMKGYSEEDIRGGDDFKELDPKSRSPIRSVATVAAAPQYPTFCNGRAIALYIDKFSRFFFPFSFFILNVAYWTSFL</sequence>
<keyword evidence="15" id="KW-1185">Reference proteome</keyword>
<dbReference type="SUPFAM" id="SSF63712">
    <property type="entry name" value="Nicotinic receptor ligand binding domain-like"/>
    <property type="match status" value="1"/>
</dbReference>
<dbReference type="EMBL" id="OU899036">
    <property type="protein sequence ID" value="CAH1732183.1"/>
    <property type="molecule type" value="Genomic_DNA"/>
</dbReference>
<comment type="similarity">
    <text evidence="11">Belongs to the ligand-gated ion channel (TC 1.A.9) family.</text>
</comment>
<evidence type="ECO:0000256" key="3">
    <source>
        <dbReference type="ARBA" id="ARBA00022448"/>
    </source>
</evidence>
<feature type="transmembrane region" description="Helical" evidence="11">
    <location>
        <begin position="478"/>
        <end position="495"/>
    </location>
</feature>
<dbReference type="GO" id="GO:0005886">
    <property type="term" value="C:plasma membrane"/>
    <property type="evidence" value="ECO:0007669"/>
    <property type="project" value="UniProtKB-SubCell"/>
</dbReference>
<keyword evidence="6" id="KW-0732">Signal</keyword>
<keyword evidence="4" id="KW-1003">Cell membrane</keyword>
<evidence type="ECO:0000256" key="8">
    <source>
        <dbReference type="ARBA" id="ARBA00023065"/>
    </source>
</evidence>
<keyword evidence="9 11" id="KW-0472">Membrane</keyword>
<dbReference type="GO" id="GO:0005230">
    <property type="term" value="F:extracellular ligand-gated monoatomic ion channel activity"/>
    <property type="evidence" value="ECO:0007669"/>
    <property type="project" value="InterPro"/>
</dbReference>
<proteinExistence type="inferred from homology"/>
<evidence type="ECO:0000313" key="14">
    <source>
        <dbReference type="EMBL" id="CAH1732183.1"/>
    </source>
</evidence>
<dbReference type="InterPro" id="IPR006202">
    <property type="entry name" value="Neur_chan_lig-bd"/>
</dbReference>
<dbReference type="PROSITE" id="PS00236">
    <property type="entry name" value="NEUROTR_ION_CHANNEL"/>
    <property type="match status" value="1"/>
</dbReference>
<evidence type="ECO:0008006" key="16">
    <source>
        <dbReference type="Google" id="ProtNLM"/>
    </source>
</evidence>
<dbReference type="Proteomes" id="UP001154329">
    <property type="component" value="Chromosome 3"/>
</dbReference>
<evidence type="ECO:0000256" key="5">
    <source>
        <dbReference type="ARBA" id="ARBA00022692"/>
    </source>
</evidence>
<evidence type="ECO:0000256" key="9">
    <source>
        <dbReference type="ARBA" id="ARBA00023136"/>
    </source>
</evidence>
<dbReference type="Pfam" id="PF02932">
    <property type="entry name" value="Neur_chan_memb"/>
    <property type="match status" value="1"/>
</dbReference>
<reference evidence="14" key="2">
    <citation type="submission" date="2022-10" db="EMBL/GenBank/DDBJ databases">
        <authorList>
            <consortium name="ENA_rothamsted_submissions"/>
            <consortium name="culmorum"/>
            <person name="King R."/>
        </authorList>
    </citation>
    <scope>NUCLEOTIDE SEQUENCE</scope>
</reference>
<evidence type="ECO:0000313" key="15">
    <source>
        <dbReference type="Proteomes" id="UP001154329"/>
    </source>
</evidence>
<dbReference type="InterPro" id="IPR036719">
    <property type="entry name" value="Neuro-gated_channel_TM_sf"/>
</dbReference>
<evidence type="ECO:0000256" key="4">
    <source>
        <dbReference type="ARBA" id="ARBA00022475"/>
    </source>
</evidence>
<dbReference type="AlphaFoldDB" id="A0A9P0J8C3"/>
<dbReference type="Gene3D" id="2.70.170.10">
    <property type="entry name" value="Neurotransmitter-gated ion-channel ligand-binding domain"/>
    <property type="match status" value="1"/>
</dbReference>
<evidence type="ECO:0000256" key="2">
    <source>
        <dbReference type="ARBA" id="ARBA00004236"/>
    </source>
</evidence>
<dbReference type="InterPro" id="IPR006028">
    <property type="entry name" value="GABAA/Glycine_rcpt"/>
</dbReference>
<keyword evidence="8 11" id="KW-0406">Ion transport</keyword>
<dbReference type="CDD" id="cd18992">
    <property type="entry name" value="LGIC_ECD_HisCl"/>
    <property type="match status" value="1"/>
</dbReference>
<evidence type="ECO:0000256" key="11">
    <source>
        <dbReference type="RuleBase" id="RU000687"/>
    </source>
</evidence>
<dbReference type="InterPro" id="IPR018000">
    <property type="entry name" value="Neurotransmitter_ion_chnl_CS"/>
</dbReference>
<dbReference type="InterPro" id="IPR006201">
    <property type="entry name" value="Neur_channel"/>
</dbReference>
<feature type="transmembrane region" description="Helical" evidence="11">
    <location>
        <begin position="391"/>
        <end position="413"/>
    </location>
</feature>
<dbReference type="SUPFAM" id="SSF90112">
    <property type="entry name" value="Neurotransmitter-gated ion-channel transmembrane pore"/>
    <property type="match status" value="1"/>
</dbReference>
<keyword evidence="5 11" id="KW-0812">Transmembrane</keyword>
<evidence type="ECO:0000256" key="10">
    <source>
        <dbReference type="ARBA" id="ARBA00023303"/>
    </source>
</evidence>
<dbReference type="GO" id="GO:0005254">
    <property type="term" value="F:chloride channel activity"/>
    <property type="evidence" value="ECO:0007669"/>
    <property type="project" value="UniProtKB-ARBA"/>
</dbReference>
<dbReference type="GO" id="GO:0099095">
    <property type="term" value="F:ligand-gated monoatomic anion channel activity"/>
    <property type="evidence" value="ECO:0007669"/>
    <property type="project" value="UniProtKB-ARBA"/>
</dbReference>
<feature type="domain" description="Neurotransmitter-gated ion-channel transmembrane" evidence="13">
    <location>
        <begin position="333"/>
        <end position="414"/>
    </location>
</feature>
<evidence type="ECO:0000256" key="6">
    <source>
        <dbReference type="ARBA" id="ARBA00022729"/>
    </source>
</evidence>
<dbReference type="CDD" id="cd19049">
    <property type="entry name" value="LGIC_TM_anion"/>
    <property type="match status" value="1"/>
</dbReference>
<dbReference type="Pfam" id="PF02931">
    <property type="entry name" value="Neur_chan_LBD"/>
    <property type="match status" value="1"/>
</dbReference>
<dbReference type="InterPro" id="IPR036734">
    <property type="entry name" value="Neur_chan_lig-bd_sf"/>
</dbReference>
<dbReference type="Gene3D" id="1.20.58.390">
    <property type="entry name" value="Neurotransmitter-gated ion-channel transmembrane domain"/>
    <property type="match status" value="1"/>
</dbReference>
<dbReference type="PANTHER" id="PTHR18945">
    <property type="entry name" value="NEUROTRANSMITTER GATED ION CHANNEL"/>
    <property type="match status" value="1"/>
</dbReference>
<name>A0A9P0J8C3_APHGO</name>
<evidence type="ECO:0000256" key="7">
    <source>
        <dbReference type="ARBA" id="ARBA00022989"/>
    </source>
</evidence>
<dbReference type="InterPro" id="IPR038050">
    <property type="entry name" value="Neuro_actylchol_rec"/>
</dbReference>